<evidence type="ECO:0000313" key="9">
    <source>
        <dbReference type="Proteomes" id="UP000321567"/>
    </source>
</evidence>
<dbReference type="GO" id="GO:0022904">
    <property type="term" value="P:respiratory electron transport chain"/>
    <property type="evidence" value="ECO:0007669"/>
    <property type="project" value="InterPro"/>
</dbReference>
<dbReference type="GO" id="GO:0009055">
    <property type="term" value="F:electron transfer activity"/>
    <property type="evidence" value="ECO:0007669"/>
    <property type="project" value="InterPro"/>
</dbReference>
<organism evidence="8 9">
    <name type="scientific">Pararhodospirillum oryzae</name>
    <dbReference type="NCBI Taxonomy" id="478448"/>
    <lineage>
        <taxon>Bacteria</taxon>
        <taxon>Pseudomonadati</taxon>
        <taxon>Pseudomonadota</taxon>
        <taxon>Alphaproteobacteria</taxon>
        <taxon>Rhodospirillales</taxon>
        <taxon>Rhodospirillaceae</taxon>
        <taxon>Pararhodospirillum</taxon>
    </lineage>
</organism>
<dbReference type="Gene3D" id="1.20.950.20">
    <property type="entry name" value="Transmembrane di-heme cytochromes, Chain C"/>
    <property type="match status" value="1"/>
</dbReference>
<name>A0A512H4H5_9PROT</name>
<proteinExistence type="predicted"/>
<dbReference type="GO" id="GO:0005886">
    <property type="term" value="C:plasma membrane"/>
    <property type="evidence" value="ECO:0007669"/>
    <property type="project" value="UniProtKB-SubCell"/>
</dbReference>
<evidence type="ECO:0000256" key="2">
    <source>
        <dbReference type="ARBA" id="ARBA00022475"/>
    </source>
</evidence>
<evidence type="ECO:0000256" key="3">
    <source>
        <dbReference type="ARBA" id="ARBA00022692"/>
    </source>
</evidence>
<dbReference type="Proteomes" id="UP000321567">
    <property type="component" value="Unassembled WGS sequence"/>
</dbReference>
<feature type="domain" description="Cytochrome b561 bacterial/Ni-hydrogenase" evidence="7">
    <location>
        <begin position="2"/>
        <end position="170"/>
    </location>
</feature>
<evidence type="ECO:0000256" key="4">
    <source>
        <dbReference type="ARBA" id="ARBA00022989"/>
    </source>
</evidence>
<keyword evidence="9" id="KW-1185">Reference proteome</keyword>
<dbReference type="AlphaFoldDB" id="A0A512H4H5"/>
<feature type="transmembrane region" description="Helical" evidence="6">
    <location>
        <begin position="183"/>
        <end position="203"/>
    </location>
</feature>
<dbReference type="Pfam" id="PF01292">
    <property type="entry name" value="Ni_hydr_CYTB"/>
    <property type="match status" value="1"/>
</dbReference>
<evidence type="ECO:0000256" key="1">
    <source>
        <dbReference type="ARBA" id="ARBA00004651"/>
    </source>
</evidence>
<evidence type="ECO:0000313" key="8">
    <source>
        <dbReference type="EMBL" id="GEO80337.1"/>
    </source>
</evidence>
<accession>A0A512H4H5</accession>
<comment type="caution">
    <text evidence="8">The sequence shown here is derived from an EMBL/GenBank/DDBJ whole genome shotgun (WGS) entry which is preliminary data.</text>
</comment>
<dbReference type="PANTHER" id="PTHR30485">
    <property type="entry name" value="NI/FE-HYDROGENASE 1 B-TYPE CYTOCHROME SUBUNIT"/>
    <property type="match status" value="1"/>
</dbReference>
<evidence type="ECO:0000256" key="6">
    <source>
        <dbReference type="SAM" id="Phobius"/>
    </source>
</evidence>
<keyword evidence="4 6" id="KW-1133">Transmembrane helix</keyword>
<protein>
    <submittedName>
        <fullName evidence="8">Hydrogenase</fullName>
    </submittedName>
</protein>
<dbReference type="InterPro" id="IPR051542">
    <property type="entry name" value="Hydrogenase_cytochrome"/>
</dbReference>
<keyword evidence="2" id="KW-1003">Cell membrane</keyword>
<dbReference type="SUPFAM" id="SSF81342">
    <property type="entry name" value="Transmembrane di-heme cytochromes"/>
    <property type="match status" value="1"/>
</dbReference>
<gene>
    <name evidence="8" type="ORF">ROR02_04680</name>
</gene>
<dbReference type="PANTHER" id="PTHR30485:SF2">
    <property type="entry name" value="BLL0597 PROTEIN"/>
    <property type="match status" value="1"/>
</dbReference>
<feature type="transmembrane region" description="Helical" evidence="6">
    <location>
        <begin position="137"/>
        <end position="155"/>
    </location>
</feature>
<evidence type="ECO:0000259" key="7">
    <source>
        <dbReference type="Pfam" id="PF01292"/>
    </source>
</evidence>
<dbReference type="InterPro" id="IPR011577">
    <property type="entry name" value="Cyt_b561_bac/Ni-Hgenase"/>
</dbReference>
<reference evidence="8 9" key="1">
    <citation type="submission" date="2019-07" db="EMBL/GenBank/DDBJ databases">
        <title>Whole genome shotgun sequence of Rhodospirillum oryzae NBRC 107573.</title>
        <authorList>
            <person name="Hosoyama A."/>
            <person name="Uohara A."/>
            <person name="Ohji S."/>
            <person name="Ichikawa N."/>
        </authorList>
    </citation>
    <scope>NUCLEOTIDE SEQUENCE [LARGE SCALE GENOMIC DNA]</scope>
    <source>
        <strain evidence="8 9">NBRC 107573</strain>
    </source>
</reference>
<keyword evidence="3 6" id="KW-0812">Transmembrane</keyword>
<sequence length="206" mass="22291">MFHWSLVALLILLYITGENIDSLGEIHMFLGRVTVALVLARVIWGFVGSETSRFANFVKPPQEILAYIKSVRSGEHWTGLGHNPAGAVMMLGLLALMLLQGFTGLFSYDDGAIVGGPFHDMVSEDTAKIFTGLHETIFNLAVLLALVHIAAALFYKFVKKDDLIHPLVTGVRPTLPGAVEPKFASPVLAVGLFVGCLVVIFLMTGV</sequence>
<comment type="subcellular location">
    <subcellularLocation>
        <location evidence="1">Cell membrane</location>
        <topology evidence="1">Multi-pass membrane protein</topology>
    </subcellularLocation>
</comment>
<feature type="transmembrane region" description="Helical" evidence="6">
    <location>
        <begin position="87"/>
        <end position="108"/>
    </location>
</feature>
<keyword evidence="5 6" id="KW-0472">Membrane</keyword>
<dbReference type="GO" id="GO:0020037">
    <property type="term" value="F:heme binding"/>
    <property type="evidence" value="ECO:0007669"/>
    <property type="project" value="TreeGrafter"/>
</dbReference>
<dbReference type="EMBL" id="BJZO01000007">
    <property type="protein sequence ID" value="GEO80337.1"/>
    <property type="molecule type" value="Genomic_DNA"/>
</dbReference>
<dbReference type="InterPro" id="IPR016174">
    <property type="entry name" value="Di-haem_cyt_TM"/>
</dbReference>
<evidence type="ECO:0000256" key="5">
    <source>
        <dbReference type="ARBA" id="ARBA00023136"/>
    </source>
</evidence>